<feature type="compositionally biased region" description="Low complexity" evidence="1">
    <location>
        <begin position="1"/>
        <end position="33"/>
    </location>
</feature>
<keyword evidence="4" id="KW-1185">Reference proteome</keyword>
<name>M0B919_9EURY</name>
<comment type="caution">
    <text evidence="3">The sequence shown here is derived from an EMBL/GenBank/DDBJ whole genome shotgun (WGS) entry which is preliminary data.</text>
</comment>
<proteinExistence type="predicted"/>
<feature type="region of interest" description="Disordered" evidence="1">
    <location>
        <begin position="447"/>
        <end position="502"/>
    </location>
</feature>
<feature type="compositionally biased region" description="Basic and acidic residues" evidence="1">
    <location>
        <begin position="489"/>
        <end position="502"/>
    </location>
</feature>
<reference evidence="3 4" key="1">
    <citation type="journal article" date="2014" name="PLoS Genet.">
        <title>Phylogenetically driven sequencing of extremely halophilic archaea reveals strategies for static and dynamic osmo-response.</title>
        <authorList>
            <person name="Becker E.A."/>
            <person name="Seitzer P.M."/>
            <person name="Tritt A."/>
            <person name="Larsen D."/>
            <person name="Krusor M."/>
            <person name="Yao A.I."/>
            <person name="Wu D."/>
            <person name="Madern D."/>
            <person name="Eisen J.A."/>
            <person name="Darling A.E."/>
            <person name="Facciotti M.T."/>
        </authorList>
    </citation>
    <scope>NUCLEOTIDE SEQUENCE [LARGE SCALE GENOMIC DNA]</scope>
    <source>
        <strain evidence="3 4">DSM 13077</strain>
    </source>
</reference>
<feature type="transmembrane region" description="Helical" evidence="2">
    <location>
        <begin position="175"/>
        <end position="197"/>
    </location>
</feature>
<feature type="region of interest" description="Disordered" evidence="1">
    <location>
        <begin position="1"/>
        <end position="83"/>
    </location>
</feature>
<keyword evidence="2" id="KW-1133">Transmembrane helix</keyword>
<gene>
    <name evidence="3" type="ORF">C480_05026</name>
</gene>
<dbReference type="Pfam" id="PF25927">
    <property type="entry name" value="DUF7972"/>
    <property type="match status" value="1"/>
</dbReference>
<dbReference type="EMBL" id="AOIP01000015">
    <property type="protein sequence ID" value="ELZ07391.1"/>
    <property type="molecule type" value="Genomic_DNA"/>
</dbReference>
<accession>M0B919</accession>
<sequence length="502" mass="53839">MTDDSSSPDPTSTDPDPDTATSQTSSDTAQDSTALGAPDHGDSETAGETVRDDADTTADAPADDSTTLSERSHSESDRSGDEESSLGLSLAVYIVRLTVAGLLVGGRLLWVGARIGIRLLTETKSRRDSHRWLLLEGDRRVIIGGFVVGIFLIALLLGVSDVIGVRESRFVTTMFSTMIAGLFSFIPIVVAVNQLIISRLFGTPDRLTDRIDGVQEFRTRIEQQTEGDGVSPTNPAPFLARLAGTLGSRADALVSECERDGEAASESTADDQTAGCSMDAFESIRRFASQTRDHTRDLSSTLTGGTDSVFDVVLPTIDHDYAGAATEARRFRRRFDDELSDRASELLSELRELFVAADATRQYFTTIYLQRDLARLSRWITYSGTAALLLSTLVIMIYASGYPPVAHEGPLLVLVSLALAVAFSPLGVLFAYVVRISAVLKRTSAPGAFTPSSPPSRPSEAGIETADGEPAATAPDQRLNNGPSSTRVQEQEREVETHGDGA</sequence>
<protein>
    <submittedName>
        <fullName evidence="3">Uncharacterized protein</fullName>
    </submittedName>
</protein>
<feature type="compositionally biased region" description="Basic and acidic residues" evidence="1">
    <location>
        <begin position="39"/>
        <end position="54"/>
    </location>
</feature>
<keyword evidence="2" id="KW-0812">Transmembrane</keyword>
<dbReference type="AlphaFoldDB" id="M0B919"/>
<feature type="transmembrane region" description="Helical" evidence="2">
    <location>
        <begin position="379"/>
        <end position="399"/>
    </location>
</feature>
<dbReference type="PATRIC" id="fig|1227491.4.peg.1029"/>
<dbReference type="RefSeq" id="WP_006664523.1">
    <property type="nucleotide sequence ID" value="NZ_AOIP01000015.1"/>
</dbReference>
<dbReference type="InterPro" id="IPR058278">
    <property type="entry name" value="DUF7972"/>
</dbReference>
<feature type="compositionally biased region" description="Basic and acidic residues" evidence="1">
    <location>
        <begin position="70"/>
        <end position="81"/>
    </location>
</feature>
<feature type="transmembrane region" description="Helical" evidence="2">
    <location>
        <begin position="411"/>
        <end position="434"/>
    </location>
</feature>
<evidence type="ECO:0000256" key="2">
    <source>
        <dbReference type="SAM" id="Phobius"/>
    </source>
</evidence>
<feature type="compositionally biased region" description="Polar residues" evidence="1">
    <location>
        <begin position="478"/>
        <end position="488"/>
    </location>
</feature>
<evidence type="ECO:0000313" key="4">
    <source>
        <dbReference type="Proteomes" id="UP000011591"/>
    </source>
</evidence>
<feature type="compositionally biased region" description="Low complexity" evidence="1">
    <location>
        <begin position="57"/>
        <end position="69"/>
    </location>
</feature>
<dbReference type="Proteomes" id="UP000011591">
    <property type="component" value="Unassembled WGS sequence"/>
</dbReference>
<dbReference type="OrthoDB" id="170540at2157"/>
<evidence type="ECO:0000256" key="1">
    <source>
        <dbReference type="SAM" id="MobiDB-lite"/>
    </source>
</evidence>
<feature type="transmembrane region" description="Helical" evidence="2">
    <location>
        <begin position="141"/>
        <end position="163"/>
    </location>
</feature>
<feature type="transmembrane region" description="Helical" evidence="2">
    <location>
        <begin position="93"/>
        <end position="120"/>
    </location>
</feature>
<keyword evidence="2" id="KW-0472">Membrane</keyword>
<evidence type="ECO:0000313" key="3">
    <source>
        <dbReference type="EMBL" id="ELZ07391.1"/>
    </source>
</evidence>
<organism evidence="3 4">
    <name type="scientific">Natrialba aegyptia DSM 13077</name>
    <dbReference type="NCBI Taxonomy" id="1227491"/>
    <lineage>
        <taxon>Archaea</taxon>
        <taxon>Methanobacteriati</taxon>
        <taxon>Methanobacteriota</taxon>
        <taxon>Stenosarchaea group</taxon>
        <taxon>Halobacteria</taxon>
        <taxon>Halobacteriales</taxon>
        <taxon>Natrialbaceae</taxon>
        <taxon>Natrialba</taxon>
    </lineage>
</organism>